<feature type="region of interest" description="Disordered" evidence="1">
    <location>
        <begin position="1"/>
        <end position="20"/>
    </location>
</feature>
<keyword evidence="5" id="KW-1185">Reference proteome</keyword>
<dbReference type="EMBL" id="JBHMDO010000028">
    <property type="protein sequence ID" value="MFB9327690.1"/>
    <property type="molecule type" value="Genomic_DNA"/>
</dbReference>
<proteinExistence type="predicted"/>
<reference evidence="4 5" key="1">
    <citation type="submission" date="2024-09" db="EMBL/GenBank/DDBJ databases">
        <authorList>
            <person name="Sun Q."/>
            <person name="Mori K."/>
        </authorList>
    </citation>
    <scope>NUCLEOTIDE SEQUENCE [LARGE SCALE GENOMIC DNA]</scope>
    <source>
        <strain evidence="4 5">TISTR 2452</strain>
    </source>
</reference>
<dbReference type="GO" id="GO:0016787">
    <property type="term" value="F:hydrolase activity"/>
    <property type="evidence" value="ECO:0007669"/>
    <property type="project" value="UniProtKB-KW"/>
</dbReference>
<evidence type="ECO:0000313" key="5">
    <source>
        <dbReference type="Proteomes" id="UP001589747"/>
    </source>
</evidence>
<dbReference type="Proteomes" id="UP001589747">
    <property type="component" value="Unassembled WGS sequence"/>
</dbReference>
<keyword evidence="2" id="KW-0472">Membrane</keyword>
<feature type="transmembrane region" description="Helical" evidence="2">
    <location>
        <begin position="31"/>
        <end position="50"/>
    </location>
</feature>
<feature type="domain" description="Alpha/beta hydrolase fold-5" evidence="3">
    <location>
        <begin position="93"/>
        <end position="256"/>
    </location>
</feature>
<accession>A0ABV5KS17</accession>
<dbReference type="InterPro" id="IPR029058">
    <property type="entry name" value="AB_hydrolase_fold"/>
</dbReference>
<evidence type="ECO:0000256" key="2">
    <source>
        <dbReference type="SAM" id="Phobius"/>
    </source>
</evidence>
<sequence length="273" mass="29265">MSDPTKDSANDSTNALTRVKDKPARRRWRKALYWTAVIVILLVAGAFIALDQLTYEPQEDAVAALQSVGGVMAVIQPDGYYFEPASGEARQPAVIFYPGGLVEPAGYAPLARAIAERGHRVYIFSMPLNLAMFGANRAYGIIANRPEDRYVIGGHSLGGVFAARYAAKHQDAIEGVYFLASYADDGGSLSGSSLSALQITGTRDGVMNQGSWTDAKSNLPADTTYVAIEGANHGQFGMYGMQRGDNEADITPEAQVDAVADAMTAWMDKLGKE</sequence>
<protein>
    <submittedName>
        <fullName evidence="4">Alpha/beta hydrolase</fullName>
    </submittedName>
</protein>
<keyword evidence="2" id="KW-0812">Transmembrane</keyword>
<dbReference type="RefSeq" id="WP_377496253.1">
    <property type="nucleotide sequence ID" value="NZ_JBHMDO010000028.1"/>
</dbReference>
<evidence type="ECO:0000313" key="4">
    <source>
        <dbReference type="EMBL" id="MFB9327690.1"/>
    </source>
</evidence>
<dbReference type="Gene3D" id="3.40.50.1820">
    <property type="entry name" value="alpha/beta hydrolase"/>
    <property type="match status" value="1"/>
</dbReference>
<organism evidence="4 5">
    <name type="scientific">Paenibacillus aurantiacus</name>
    <dbReference type="NCBI Taxonomy" id="1936118"/>
    <lineage>
        <taxon>Bacteria</taxon>
        <taxon>Bacillati</taxon>
        <taxon>Bacillota</taxon>
        <taxon>Bacilli</taxon>
        <taxon>Bacillales</taxon>
        <taxon>Paenibacillaceae</taxon>
        <taxon>Paenibacillus</taxon>
    </lineage>
</organism>
<evidence type="ECO:0000259" key="3">
    <source>
        <dbReference type="Pfam" id="PF12695"/>
    </source>
</evidence>
<keyword evidence="2" id="KW-1133">Transmembrane helix</keyword>
<keyword evidence="4" id="KW-0378">Hydrolase</keyword>
<evidence type="ECO:0000256" key="1">
    <source>
        <dbReference type="SAM" id="MobiDB-lite"/>
    </source>
</evidence>
<dbReference type="Pfam" id="PF12695">
    <property type="entry name" value="Abhydrolase_5"/>
    <property type="match status" value="1"/>
</dbReference>
<dbReference type="SUPFAM" id="SSF53474">
    <property type="entry name" value="alpha/beta-Hydrolases"/>
    <property type="match status" value="1"/>
</dbReference>
<gene>
    <name evidence="4" type="ORF">ACFFSY_17320</name>
</gene>
<name>A0ABV5KS17_9BACL</name>
<comment type="caution">
    <text evidence="4">The sequence shown here is derived from an EMBL/GenBank/DDBJ whole genome shotgun (WGS) entry which is preliminary data.</text>
</comment>
<dbReference type="InterPro" id="IPR029059">
    <property type="entry name" value="AB_hydrolase_5"/>
</dbReference>